<dbReference type="InterPro" id="IPR014036">
    <property type="entry name" value="DeoR-like_C"/>
</dbReference>
<protein>
    <submittedName>
        <fullName evidence="5">DeoR family transcriptional regulator</fullName>
    </submittedName>
</protein>
<evidence type="ECO:0000313" key="5">
    <source>
        <dbReference type="EMBL" id="ODG93938.1"/>
    </source>
</evidence>
<reference evidence="5 6" key="1">
    <citation type="submission" date="2016-07" db="EMBL/GenBank/DDBJ databases">
        <authorList>
            <person name="Townsley L."/>
            <person name="Shank E.A."/>
        </authorList>
    </citation>
    <scope>NUCLEOTIDE SEQUENCE [LARGE SCALE GENOMIC DNA]</scope>
    <source>
        <strain evidence="5 6">CH01</strain>
    </source>
</reference>
<organism evidence="5 6">
    <name type="scientific">Gottfriedia luciferensis</name>
    <dbReference type="NCBI Taxonomy" id="178774"/>
    <lineage>
        <taxon>Bacteria</taxon>
        <taxon>Bacillati</taxon>
        <taxon>Bacillota</taxon>
        <taxon>Bacilli</taxon>
        <taxon>Bacillales</taxon>
        <taxon>Bacillaceae</taxon>
        <taxon>Gottfriedia</taxon>
    </lineage>
</organism>
<dbReference type="SUPFAM" id="SSF46785">
    <property type="entry name" value="Winged helix' DNA-binding domain"/>
    <property type="match status" value="1"/>
</dbReference>
<dbReference type="EMBL" id="MDKC01000001">
    <property type="protein sequence ID" value="ODG93938.1"/>
    <property type="molecule type" value="Genomic_DNA"/>
</dbReference>
<dbReference type="PRINTS" id="PR00037">
    <property type="entry name" value="HTHLACR"/>
</dbReference>
<sequence>MLTPERQQFIIEMIKRMGIVKLRDIVEATNTSESTIRRDLVELESLNLLKRVHGGAASINSKATELSMTEKTSKNVQSKKLIAGLAVTQINEGDCIYLDAGSTTFEMIPLLKGLDVTVVTNGLMHVEALFENEVSAYLIGGKMKGHTKALIGSMASESLKNYRFDKCFIGANGIHPEFGYTTPDPEEAFVKKTAISISEKVFIIADYSKFGETSFAKIGEIEEAIILTDEIDDVLAKQLEEKTSLIKVVKS</sequence>
<dbReference type="PROSITE" id="PS00894">
    <property type="entry name" value="HTH_DEOR_1"/>
    <property type="match status" value="1"/>
</dbReference>
<evidence type="ECO:0000313" key="6">
    <source>
        <dbReference type="Proteomes" id="UP000094580"/>
    </source>
</evidence>
<feature type="domain" description="HTH deoR-type" evidence="4">
    <location>
        <begin position="3"/>
        <end position="58"/>
    </location>
</feature>
<dbReference type="InterPro" id="IPR050313">
    <property type="entry name" value="Carb_Metab_HTH_regulators"/>
</dbReference>
<dbReference type="SMART" id="SM00420">
    <property type="entry name" value="HTH_DEOR"/>
    <property type="match status" value="1"/>
</dbReference>
<dbReference type="Pfam" id="PF08220">
    <property type="entry name" value="HTH_DeoR"/>
    <property type="match status" value="1"/>
</dbReference>
<keyword evidence="3" id="KW-0804">Transcription</keyword>
<keyword evidence="1" id="KW-0805">Transcription regulation</keyword>
<dbReference type="Gene3D" id="3.40.50.1360">
    <property type="match status" value="1"/>
</dbReference>
<dbReference type="InterPro" id="IPR036390">
    <property type="entry name" value="WH_DNA-bd_sf"/>
</dbReference>
<evidence type="ECO:0000259" key="4">
    <source>
        <dbReference type="PROSITE" id="PS51000"/>
    </source>
</evidence>
<dbReference type="InterPro" id="IPR037171">
    <property type="entry name" value="NagB/RpiA_transferase-like"/>
</dbReference>
<keyword evidence="6" id="KW-1185">Reference proteome</keyword>
<dbReference type="PANTHER" id="PTHR30363:SF56">
    <property type="entry name" value="TRANSCRIPTIONAL REGULATOR, DEOR FAMILY"/>
    <property type="match status" value="1"/>
</dbReference>
<accession>A0ABX2ZVX5</accession>
<dbReference type="PANTHER" id="PTHR30363">
    <property type="entry name" value="HTH-TYPE TRANSCRIPTIONAL REGULATOR SRLR-RELATED"/>
    <property type="match status" value="1"/>
</dbReference>
<dbReference type="Proteomes" id="UP000094580">
    <property type="component" value="Unassembled WGS sequence"/>
</dbReference>
<keyword evidence="2" id="KW-0238">DNA-binding</keyword>
<dbReference type="SMART" id="SM01134">
    <property type="entry name" value="DeoRC"/>
    <property type="match status" value="1"/>
</dbReference>
<dbReference type="Pfam" id="PF00455">
    <property type="entry name" value="DeoRC"/>
    <property type="match status" value="1"/>
</dbReference>
<evidence type="ECO:0000256" key="2">
    <source>
        <dbReference type="ARBA" id="ARBA00023125"/>
    </source>
</evidence>
<dbReference type="InterPro" id="IPR018356">
    <property type="entry name" value="Tscrpt_reg_HTH_DeoR_CS"/>
</dbReference>
<evidence type="ECO:0000256" key="1">
    <source>
        <dbReference type="ARBA" id="ARBA00023015"/>
    </source>
</evidence>
<gene>
    <name evidence="5" type="ORF">BED47_01845</name>
</gene>
<dbReference type="PROSITE" id="PS51000">
    <property type="entry name" value="HTH_DEOR_2"/>
    <property type="match status" value="1"/>
</dbReference>
<dbReference type="SUPFAM" id="SSF100950">
    <property type="entry name" value="NagB/RpiA/CoA transferase-like"/>
    <property type="match status" value="1"/>
</dbReference>
<dbReference type="RefSeq" id="WP_069032116.1">
    <property type="nucleotide sequence ID" value="NZ_MDKC01000001.1"/>
</dbReference>
<proteinExistence type="predicted"/>
<dbReference type="InterPro" id="IPR001034">
    <property type="entry name" value="DeoR_HTH"/>
</dbReference>
<evidence type="ECO:0000256" key="3">
    <source>
        <dbReference type="ARBA" id="ARBA00023163"/>
    </source>
</evidence>
<comment type="caution">
    <text evidence="5">The sequence shown here is derived from an EMBL/GenBank/DDBJ whole genome shotgun (WGS) entry which is preliminary data.</text>
</comment>
<name>A0ABX2ZVX5_9BACI</name>